<feature type="coiled-coil region" evidence="1">
    <location>
        <begin position="202"/>
        <end position="271"/>
    </location>
</feature>
<name>A0AAE0QMT9_9TELE</name>
<keyword evidence="4" id="KW-1185">Reference proteome</keyword>
<reference evidence="3" key="1">
    <citation type="submission" date="2023-06" db="EMBL/GenBank/DDBJ databases">
        <title>Male Hemibagrus guttatus genome.</title>
        <authorList>
            <person name="Bian C."/>
        </authorList>
    </citation>
    <scope>NUCLEOTIDE SEQUENCE</scope>
    <source>
        <strain evidence="3">Male_cb2023</strain>
        <tissue evidence="3">Muscle</tissue>
    </source>
</reference>
<evidence type="ECO:0000256" key="1">
    <source>
        <dbReference type="SAM" id="Coils"/>
    </source>
</evidence>
<keyword evidence="2" id="KW-1133">Transmembrane helix</keyword>
<dbReference type="Gene3D" id="1.20.1170.10">
    <property type="match status" value="1"/>
</dbReference>
<dbReference type="Proteomes" id="UP001274896">
    <property type="component" value="Unassembled WGS sequence"/>
</dbReference>
<keyword evidence="1" id="KW-0175">Coiled coil</keyword>
<sequence length="363" mass="41416">MDRSLRSVFDWFYSLAEYLVNMTQSYSYEVVVKNSAQAVILPLKSCISSLDSVYEALVAADVHSFTGHCSNYEYIRQQIVQAWQSLQLSDQAATACLRRLDGALETLTRDEGTLTRRKNTTECTLESLRTEQDSNEKMLQESQGSLQQAETHVDSTKETILRQERREQTASTVAGVGLGLTLIPFVGWVVGPALVIGSVIEMKQASEALKIAEKELQEFKKQVETYTSKVSDHKFKIFLTDRNISKMDQKLTRIRNEIRVLKKQRRSLAELQVKVRRSVHVLSILSGQVNVLEQHTRMFILYENVLEVMEEVMQTAEEITGNELLCDTEVLRLVGKMRQNNRHLRAVCASRNNAEAKNFLNYI</sequence>
<comment type="caution">
    <text evidence="3">The sequence shown here is derived from an EMBL/GenBank/DDBJ whole genome shotgun (WGS) entry which is preliminary data.</text>
</comment>
<organism evidence="3 4">
    <name type="scientific">Hemibagrus guttatus</name>
    <dbReference type="NCBI Taxonomy" id="175788"/>
    <lineage>
        <taxon>Eukaryota</taxon>
        <taxon>Metazoa</taxon>
        <taxon>Chordata</taxon>
        <taxon>Craniata</taxon>
        <taxon>Vertebrata</taxon>
        <taxon>Euteleostomi</taxon>
        <taxon>Actinopterygii</taxon>
        <taxon>Neopterygii</taxon>
        <taxon>Teleostei</taxon>
        <taxon>Ostariophysi</taxon>
        <taxon>Siluriformes</taxon>
        <taxon>Bagridae</taxon>
        <taxon>Hemibagrus</taxon>
    </lineage>
</organism>
<protein>
    <submittedName>
        <fullName evidence="3">Uncharacterized protein</fullName>
    </submittedName>
</protein>
<keyword evidence="2" id="KW-0472">Membrane</keyword>
<dbReference type="EMBL" id="JAUCMX010000013">
    <property type="protein sequence ID" value="KAK3526088.1"/>
    <property type="molecule type" value="Genomic_DNA"/>
</dbReference>
<evidence type="ECO:0000313" key="3">
    <source>
        <dbReference type="EMBL" id="KAK3526088.1"/>
    </source>
</evidence>
<evidence type="ECO:0000256" key="2">
    <source>
        <dbReference type="SAM" id="Phobius"/>
    </source>
</evidence>
<keyword evidence="2" id="KW-0812">Transmembrane</keyword>
<evidence type="ECO:0000313" key="4">
    <source>
        <dbReference type="Proteomes" id="UP001274896"/>
    </source>
</evidence>
<feature type="transmembrane region" description="Helical" evidence="2">
    <location>
        <begin position="173"/>
        <end position="200"/>
    </location>
</feature>
<accession>A0AAE0QMT9</accession>
<proteinExistence type="predicted"/>
<gene>
    <name evidence="3" type="ORF">QTP70_014647</name>
</gene>
<dbReference type="AlphaFoldDB" id="A0AAE0QMT9"/>